<organism evidence="1 2">
    <name type="scientific">Arcicella aurantiaca</name>
    <dbReference type="NCBI Taxonomy" id="591202"/>
    <lineage>
        <taxon>Bacteria</taxon>
        <taxon>Pseudomonadati</taxon>
        <taxon>Bacteroidota</taxon>
        <taxon>Cytophagia</taxon>
        <taxon>Cytophagales</taxon>
        <taxon>Flectobacillaceae</taxon>
        <taxon>Arcicella</taxon>
    </lineage>
</organism>
<accession>A0A316DW79</accession>
<dbReference type="PROSITE" id="PS51257">
    <property type="entry name" value="PROKAR_LIPOPROTEIN"/>
    <property type="match status" value="1"/>
</dbReference>
<name>A0A316DW79_9BACT</name>
<comment type="caution">
    <text evidence="1">The sequence shown here is derived from an EMBL/GenBank/DDBJ whole genome shotgun (WGS) entry which is preliminary data.</text>
</comment>
<dbReference type="AlphaFoldDB" id="A0A316DW79"/>
<evidence type="ECO:0000313" key="2">
    <source>
        <dbReference type="Proteomes" id="UP000245489"/>
    </source>
</evidence>
<dbReference type="OrthoDB" id="973569at2"/>
<keyword evidence="2" id="KW-1185">Reference proteome</keyword>
<evidence type="ECO:0000313" key="1">
    <source>
        <dbReference type="EMBL" id="PWK22381.1"/>
    </source>
</evidence>
<proteinExistence type="predicted"/>
<dbReference type="EMBL" id="QGGO01000020">
    <property type="protein sequence ID" value="PWK22381.1"/>
    <property type="molecule type" value="Genomic_DNA"/>
</dbReference>
<dbReference type="RefSeq" id="WP_146199191.1">
    <property type="nucleotide sequence ID" value="NZ_QGGO01000020.1"/>
</dbReference>
<reference evidence="1 2" key="1">
    <citation type="submission" date="2018-05" db="EMBL/GenBank/DDBJ databases">
        <title>Genomic Encyclopedia of Archaeal and Bacterial Type Strains, Phase II (KMG-II): from individual species to whole genera.</title>
        <authorList>
            <person name="Goeker M."/>
        </authorList>
    </citation>
    <scope>NUCLEOTIDE SEQUENCE [LARGE SCALE GENOMIC DNA]</scope>
    <source>
        <strain evidence="1 2">DSM 22214</strain>
    </source>
</reference>
<gene>
    <name evidence="1" type="ORF">LV89_03446</name>
</gene>
<dbReference type="Proteomes" id="UP000245489">
    <property type="component" value="Unassembled WGS sequence"/>
</dbReference>
<protein>
    <submittedName>
        <fullName evidence="1">Uncharacterized protein</fullName>
    </submittedName>
</protein>
<sequence>MKFILLILFLGLMVYACKNPFEDITIKTKDAISSSAIRMKYFNANTNDTETLPPDMTIKILGADADKIVNSVGGSKITYSKEGLLGVAVSPNYLGRPLKFSVVAEAHNYYTSIREFIITDQRNFDFFQPLYKKEKLPTGVAITQQAAIADNKGLTSSLAVKVNSNTETISWNIQNGTTMKDQFIQNVSGKITTLLTYYDGNTKNNVPNAYTLYDAKDRNGKTLKPFDFHNFCFFQTEIFNENYQKVDSLSNSVNITIELNDKNVHSNGEKIKVGDKIMFWGYLGGVWRQIAEYPVKINDRGKFEITAQIVKMGYYTLGEMFPVCETGPNLIVKSDFHDCDIYYLAKLIDAAKGTDLGSFFMNVNDGAKTSLAGRRANVAYLQVFDFNSEYGGVSSKPIYQSAPFDLCSEKLIEVKFPIPQPQPISLEVVVQCPIGKTLDESDFPAEMYTQYRLSGSDANSWKDLFKLTRTNRKLITNKLQLGKKYILRSTTNPSQGWPFLQKDTTISQTKYVVKLNGEQYCK</sequence>